<organism evidence="1 2">
    <name type="scientific">Triangularia verruculosa</name>
    <dbReference type="NCBI Taxonomy" id="2587418"/>
    <lineage>
        <taxon>Eukaryota</taxon>
        <taxon>Fungi</taxon>
        <taxon>Dikarya</taxon>
        <taxon>Ascomycota</taxon>
        <taxon>Pezizomycotina</taxon>
        <taxon>Sordariomycetes</taxon>
        <taxon>Sordariomycetidae</taxon>
        <taxon>Sordariales</taxon>
        <taxon>Podosporaceae</taxon>
        <taxon>Triangularia</taxon>
    </lineage>
</organism>
<dbReference type="Proteomes" id="UP001303160">
    <property type="component" value="Unassembled WGS sequence"/>
</dbReference>
<keyword evidence="2" id="KW-1185">Reference proteome</keyword>
<sequence length="58" mass="6558">MALPPKFKAHRLTFDDPSSLSTTAFEPKHTIEIFLDYVCPFSASLFPPPSFPSHQLNH</sequence>
<evidence type="ECO:0000313" key="1">
    <source>
        <dbReference type="EMBL" id="KAK4196930.1"/>
    </source>
</evidence>
<accession>A0AAN7ATH2</accession>
<dbReference type="EMBL" id="MU863973">
    <property type="protein sequence ID" value="KAK4196930.1"/>
    <property type="molecule type" value="Genomic_DNA"/>
</dbReference>
<reference evidence="1" key="2">
    <citation type="submission" date="2023-05" db="EMBL/GenBank/DDBJ databases">
        <authorList>
            <consortium name="Lawrence Berkeley National Laboratory"/>
            <person name="Steindorff A."/>
            <person name="Hensen N."/>
            <person name="Bonometti L."/>
            <person name="Westerberg I."/>
            <person name="Brannstrom I.O."/>
            <person name="Guillou S."/>
            <person name="Cros-Aarteil S."/>
            <person name="Calhoun S."/>
            <person name="Haridas S."/>
            <person name="Kuo A."/>
            <person name="Mondo S."/>
            <person name="Pangilinan J."/>
            <person name="Riley R."/>
            <person name="Labutti K."/>
            <person name="Andreopoulos B."/>
            <person name="Lipzen A."/>
            <person name="Chen C."/>
            <person name="Yanf M."/>
            <person name="Daum C."/>
            <person name="Ng V."/>
            <person name="Clum A."/>
            <person name="Ohm R."/>
            <person name="Martin F."/>
            <person name="Silar P."/>
            <person name="Natvig D."/>
            <person name="Lalanne C."/>
            <person name="Gautier V."/>
            <person name="Ament-Velasquez S.L."/>
            <person name="Kruys A."/>
            <person name="Hutchinson M.I."/>
            <person name="Powell A.J."/>
            <person name="Barry K."/>
            <person name="Miller A.N."/>
            <person name="Grigoriev I.V."/>
            <person name="Debuchy R."/>
            <person name="Gladieux P."/>
            <person name="Thoren M.H."/>
            <person name="Johannesson H."/>
        </authorList>
    </citation>
    <scope>NUCLEOTIDE SEQUENCE</scope>
    <source>
        <strain evidence="1">CBS 315.58</strain>
    </source>
</reference>
<dbReference type="Gene3D" id="3.40.30.10">
    <property type="entry name" value="Glutaredoxin"/>
    <property type="match status" value="1"/>
</dbReference>
<evidence type="ECO:0000313" key="2">
    <source>
        <dbReference type="Proteomes" id="UP001303160"/>
    </source>
</evidence>
<reference evidence="1" key="1">
    <citation type="journal article" date="2023" name="Mol. Phylogenet. Evol.">
        <title>Genome-scale phylogeny and comparative genomics of the fungal order Sordariales.</title>
        <authorList>
            <person name="Hensen N."/>
            <person name="Bonometti L."/>
            <person name="Westerberg I."/>
            <person name="Brannstrom I.O."/>
            <person name="Guillou S."/>
            <person name="Cros-Aarteil S."/>
            <person name="Calhoun S."/>
            <person name="Haridas S."/>
            <person name="Kuo A."/>
            <person name="Mondo S."/>
            <person name="Pangilinan J."/>
            <person name="Riley R."/>
            <person name="LaButti K."/>
            <person name="Andreopoulos B."/>
            <person name="Lipzen A."/>
            <person name="Chen C."/>
            <person name="Yan M."/>
            <person name="Daum C."/>
            <person name="Ng V."/>
            <person name="Clum A."/>
            <person name="Steindorff A."/>
            <person name="Ohm R.A."/>
            <person name="Martin F."/>
            <person name="Silar P."/>
            <person name="Natvig D.O."/>
            <person name="Lalanne C."/>
            <person name="Gautier V."/>
            <person name="Ament-Velasquez S.L."/>
            <person name="Kruys A."/>
            <person name="Hutchinson M.I."/>
            <person name="Powell A.J."/>
            <person name="Barry K."/>
            <person name="Miller A.N."/>
            <person name="Grigoriev I.V."/>
            <person name="Debuchy R."/>
            <person name="Gladieux P."/>
            <person name="Hiltunen Thoren M."/>
            <person name="Johannesson H."/>
        </authorList>
    </citation>
    <scope>NUCLEOTIDE SEQUENCE</scope>
    <source>
        <strain evidence="1">CBS 315.58</strain>
    </source>
</reference>
<protein>
    <recommendedName>
        <fullName evidence="3">Thioredoxin-like fold domain-containing protein</fullName>
    </recommendedName>
</protein>
<proteinExistence type="predicted"/>
<comment type="caution">
    <text evidence="1">The sequence shown here is derived from an EMBL/GenBank/DDBJ whole genome shotgun (WGS) entry which is preliminary data.</text>
</comment>
<name>A0AAN7ATH2_9PEZI</name>
<evidence type="ECO:0008006" key="3">
    <source>
        <dbReference type="Google" id="ProtNLM"/>
    </source>
</evidence>
<gene>
    <name evidence="1" type="ORF">QBC40DRAFT_286358</name>
</gene>
<dbReference type="AlphaFoldDB" id="A0AAN7ATH2"/>